<dbReference type="EMBL" id="JABCKI010006252">
    <property type="protein sequence ID" value="KAG5634846.1"/>
    <property type="molecule type" value="Genomic_DNA"/>
</dbReference>
<evidence type="ECO:0000313" key="8">
    <source>
        <dbReference type="Proteomes" id="UP000717328"/>
    </source>
</evidence>
<feature type="transmembrane region" description="Helical" evidence="6">
    <location>
        <begin position="21"/>
        <end position="43"/>
    </location>
</feature>
<protein>
    <submittedName>
        <fullName evidence="7">Uncharacterized protein</fullName>
    </submittedName>
</protein>
<feature type="transmembrane region" description="Helical" evidence="6">
    <location>
        <begin position="63"/>
        <end position="88"/>
    </location>
</feature>
<gene>
    <name evidence="7" type="ORF">H0H81_000523</name>
</gene>
<reference evidence="7" key="1">
    <citation type="submission" date="2021-02" db="EMBL/GenBank/DDBJ databases">
        <authorList>
            <person name="Nieuwenhuis M."/>
            <person name="Van De Peppel L.J.J."/>
        </authorList>
    </citation>
    <scope>NUCLEOTIDE SEQUENCE</scope>
    <source>
        <strain evidence="7">D49</strain>
    </source>
</reference>
<dbReference type="PANTHER" id="PTHR30028:SF0">
    <property type="entry name" value="PROTEIN ALUMINUM SENSITIVE 3"/>
    <property type="match status" value="1"/>
</dbReference>
<evidence type="ECO:0000256" key="3">
    <source>
        <dbReference type="ARBA" id="ARBA00022692"/>
    </source>
</evidence>
<comment type="caution">
    <text evidence="7">The sequence shown here is derived from an EMBL/GenBank/DDBJ whole genome shotgun (WGS) entry which is preliminary data.</text>
</comment>
<accession>A0A9P7K4G9</accession>
<dbReference type="AlphaFoldDB" id="A0A9P7K4G9"/>
<dbReference type="GO" id="GO:0005886">
    <property type="term" value="C:plasma membrane"/>
    <property type="evidence" value="ECO:0007669"/>
    <property type="project" value="TreeGrafter"/>
</dbReference>
<comment type="similarity">
    <text evidence="2">Belongs to the UPF0014 family.</text>
</comment>
<evidence type="ECO:0000256" key="5">
    <source>
        <dbReference type="ARBA" id="ARBA00023136"/>
    </source>
</evidence>
<organism evidence="7 8">
    <name type="scientific">Sphagnurus paluster</name>
    <dbReference type="NCBI Taxonomy" id="117069"/>
    <lineage>
        <taxon>Eukaryota</taxon>
        <taxon>Fungi</taxon>
        <taxon>Dikarya</taxon>
        <taxon>Basidiomycota</taxon>
        <taxon>Agaricomycotina</taxon>
        <taxon>Agaricomycetes</taxon>
        <taxon>Agaricomycetidae</taxon>
        <taxon>Agaricales</taxon>
        <taxon>Tricholomatineae</taxon>
        <taxon>Lyophyllaceae</taxon>
        <taxon>Sphagnurus</taxon>
    </lineage>
</organism>
<keyword evidence="8" id="KW-1185">Reference proteome</keyword>
<sequence length="155" mass="16937">MHLAFGASRMEACKPIAREALRLALTPVINQMSVLGIISIPGMMTGAILGGSSVQQAARLQMIIMFMISSSTALACIFTTIAVIAVALDGEHRVRSDRIDERKFGLWRASDWLGKKAMTVVERVSNLLQGNPRAFEISGNERTPLLSEDNTGRHR</sequence>
<evidence type="ECO:0000313" key="7">
    <source>
        <dbReference type="EMBL" id="KAG5634846.1"/>
    </source>
</evidence>
<evidence type="ECO:0000256" key="2">
    <source>
        <dbReference type="ARBA" id="ARBA00005268"/>
    </source>
</evidence>
<evidence type="ECO:0000256" key="1">
    <source>
        <dbReference type="ARBA" id="ARBA00004141"/>
    </source>
</evidence>
<dbReference type="PANTHER" id="PTHR30028">
    <property type="entry name" value="UPF0014 INNER MEMBRANE PROTEIN YBBM-RELATED"/>
    <property type="match status" value="1"/>
</dbReference>
<evidence type="ECO:0000256" key="6">
    <source>
        <dbReference type="SAM" id="Phobius"/>
    </source>
</evidence>
<dbReference type="Pfam" id="PF03649">
    <property type="entry name" value="UPF0014"/>
    <property type="match status" value="1"/>
</dbReference>
<dbReference type="Proteomes" id="UP000717328">
    <property type="component" value="Unassembled WGS sequence"/>
</dbReference>
<reference evidence="7" key="2">
    <citation type="submission" date="2021-10" db="EMBL/GenBank/DDBJ databases">
        <title>Phylogenomics reveals ancestral predisposition of the termite-cultivated fungus Termitomyces towards a domesticated lifestyle.</title>
        <authorList>
            <person name="Auxier B."/>
            <person name="Grum-Grzhimaylo A."/>
            <person name="Cardenas M.E."/>
            <person name="Lodge J.D."/>
            <person name="Laessoe T."/>
            <person name="Pedersen O."/>
            <person name="Smith M.E."/>
            <person name="Kuyper T.W."/>
            <person name="Franco-Molano E.A."/>
            <person name="Baroni T.J."/>
            <person name="Aanen D.K."/>
        </authorList>
    </citation>
    <scope>NUCLEOTIDE SEQUENCE</scope>
    <source>
        <strain evidence="7">D49</strain>
    </source>
</reference>
<dbReference type="OrthoDB" id="432685at2759"/>
<keyword evidence="4 6" id="KW-1133">Transmembrane helix</keyword>
<proteinExistence type="inferred from homology"/>
<keyword evidence="3 6" id="KW-0812">Transmembrane</keyword>
<keyword evidence="5 6" id="KW-0472">Membrane</keyword>
<dbReference type="InterPro" id="IPR005226">
    <property type="entry name" value="UPF0014_fam"/>
</dbReference>
<comment type="subcellular location">
    <subcellularLocation>
        <location evidence="1">Membrane</location>
        <topology evidence="1">Multi-pass membrane protein</topology>
    </subcellularLocation>
</comment>
<name>A0A9P7K4G9_9AGAR</name>
<evidence type="ECO:0000256" key="4">
    <source>
        <dbReference type="ARBA" id="ARBA00022989"/>
    </source>
</evidence>